<protein>
    <submittedName>
        <fullName evidence="2">Uncharacterized protein</fullName>
    </submittedName>
</protein>
<sequence>MKLHELRDSLEDGDELDAGGASDEESLRFMSSELTARGQIERYASSWGHVVTLARPLEFIIVNGPDAEHDGFADMLARLSRNGGLW</sequence>
<dbReference type="AlphaFoldDB" id="A0AA42H8L5"/>
<evidence type="ECO:0000313" key="3">
    <source>
        <dbReference type="Proteomes" id="UP001158076"/>
    </source>
</evidence>
<name>A0AA42H8L5_STUST</name>
<feature type="compositionally biased region" description="Basic and acidic residues" evidence="1">
    <location>
        <begin position="1"/>
        <end position="10"/>
    </location>
</feature>
<dbReference type="RefSeq" id="WP_279647948.1">
    <property type="nucleotide sequence ID" value="NZ_JAODZE010000001.1"/>
</dbReference>
<reference evidence="2" key="1">
    <citation type="submission" date="2022-09" db="EMBL/GenBank/DDBJ databases">
        <title>Intensive care unit water sources are persistently colonized with multi-drug resistant bacteria and are the site of extensive horizontal gene transfer of antibiotic resistance genes.</title>
        <authorList>
            <person name="Diorio-Toth L."/>
        </authorList>
    </citation>
    <scope>NUCLEOTIDE SEQUENCE</scope>
    <source>
        <strain evidence="2">GD04147</strain>
    </source>
</reference>
<proteinExistence type="predicted"/>
<dbReference type="EMBL" id="JAODZE010000001">
    <property type="protein sequence ID" value="MDH0145171.1"/>
    <property type="molecule type" value="Genomic_DNA"/>
</dbReference>
<comment type="caution">
    <text evidence="2">The sequence shown here is derived from an EMBL/GenBank/DDBJ whole genome shotgun (WGS) entry which is preliminary data.</text>
</comment>
<dbReference type="Proteomes" id="UP001158076">
    <property type="component" value="Unassembled WGS sequence"/>
</dbReference>
<feature type="region of interest" description="Disordered" evidence="1">
    <location>
        <begin position="1"/>
        <end position="23"/>
    </location>
</feature>
<accession>A0AA42H8L5</accession>
<gene>
    <name evidence="2" type="ORF">N7335_02060</name>
</gene>
<organism evidence="2 3">
    <name type="scientific">Stutzerimonas stutzeri</name>
    <name type="common">Pseudomonas stutzeri</name>
    <dbReference type="NCBI Taxonomy" id="316"/>
    <lineage>
        <taxon>Bacteria</taxon>
        <taxon>Pseudomonadati</taxon>
        <taxon>Pseudomonadota</taxon>
        <taxon>Gammaproteobacteria</taxon>
        <taxon>Pseudomonadales</taxon>
        <taxon>Pseudomonadaceae</taxon>
        <taxon>Stutzerimonas</taxon>
    </lineage>
</organism>
<evidence type="ECO:0000256" key="1">
    <source>
        <dbReference type="SAM" id="MobiDB-lite"/>
    </source>
</evidence>
<evidence type="ECO:0000313" key="2">
    <source>
        <dbReference type="EMBL" id="MDH0145171.1"/>
    </source>
</evidence>